<dbReference type="PANTHER" id="PTHR11857:SF43">
    <property type="entry name" value="GEO07291P1-RELATED"/>
    <property type="match status" value="1"/>
</dbReference>
<evidence type="ECO:0000256" key="4">
    <source>
        <dbReference type="ARBA" id="ARBA00022729"/>
    </source>
</evidence>
<dbReference type="PANTHER" id="PTHR11857">
    <property type="entry name" value="ODORANT BINDING PROTEIN-RELATED"/>
    <property type="match status" value="1"/>
</dbReference>
<dbReference type="GO" id="GO:0007608">
    <property type="term" value="P:sensory perception of smell"/>
    <property type="evidence" value="ECO:0007669"/>
    <property type="project" value="TreeGrafter"/>
</dbReference>
<comment type="similarity">
    <text evidence="2">Belongs to the PBP/GOBP family.</text>
</comment>
<sequence>MRAILALTLLLSYLTNVLVASETPDIGKLTTTCMTEHGVTIKDFADLKSGATKPEDASDNIKCATQCLVVKLGFMDEESNILTENVKAKFDSTPMENTVMEALSKCGGVKGVNPCDTAFQIMNCLQPYVS</sequence>
<dbReference type="KEGG" id="dwi:6640885"/>
<dbReference type="OrthoDB" id="8194670at2759"/>
<gene>
    <name evidence="7" type="primary">Dwil\Obp56g-4</name>
    <name evidence="7" type="ORF">Dwil_GK15895</name>
</gene>
<keyword evidence="8" id="KW-1185">Reference proteome</keyword>
<dbReference type="Gene3D" id="1.10.238.20">
    <property type="entry name" value="Pheromone/general odorant binding protein domain"/>
    <property type="match status" value="1"/>
</dbReference>
<comment type="subcellular location">
    <subcellularLocation>
        <location evidence="1">Secreted</location>
    </subcellularLocation>
</comment>
<dbReference type="Proteomes" id="UP000007798">
    <property type="component" value="Unassembled WGS sequence"/>
</dbReference>
<dbReference type="SMART" id="SM00708">
    <property type="entry name" value="PhBP"/>
    <property type="match status" value="1"/>
</dbReference>
<dbReference type="FunCoup" id="B4MRV3">
    <property type="interactions" value="46"/>
</dbReference>
<dbReference type="Pfam" id="PF01395">
    <property type="entry name" value="PBP_GOBP"/>
    <property type="match status" value="1"/>
</dbReference>
<evidence type="ECO:0000256" key="1">
    <source>
        <dbReference type="ARBA" id="ARBA00004613"/>
    </source>
</evidence>
<evidence type="ECO:0000313" key="7">
    <source>
        <dbReference type="EMBL" id="EDW74842.1"/>
    </source>
</evidence>
<dbReference type="OMA" id="TNGHAFQ"/>
<reference evidence="7 8" key="1">
    <citation type="journal article" date="2007" name="Nature">
        <title>Evolution of genes and genomes on the Drosophila phylogeny.</title>
        <authorList>
            <consortium name="Drosophila 12 Genomes Consortium"/>
            <person name="Clark A.G."/>
            <person name="Eisen M.B."/>
            <person name="Smith D.R."/>
            <person name="Bergman C.M."/>
            <person name="Oliver B."/>
            <person name="Markow T.A."/>
            <person name="Kaufman T.C."/>
            <person name="Kellis M."/>
            <person name="Gelbart W."/>
            <person name="Iyer V.N."/>
            <person name="Pollard D.A."/>
            <person name="Sackton T.B."/>
            <person name="Larracuente A.M."/>
            <person name="Singh N.D."/>
            <person name="Abad J.P."/>
            <person name="Abt D.N."/>
            <person name="Adryan B."/>
            <person name="Aguade M."/>
            <person name="Akashi H."/>
            <person name="Anderson W.W."/>
            <person name="Aquadro C.F."/>
            <person name="Ardell D.H."/>
            <person name="Arguello R."/>
            <person name="Artieri C.G."/>
            <person name="Barbash D.A."/>
            <person name="Barker D."/>
            <person name="Barsanti P."/>
            <person name="Batterham P."/>
            <person name="Batzoglou S."/>
            <person name="Begun D."/>
            <person name="Bhutkar A."/>
            <person name="Blanco E."/>
            <person name="Bosak S.A."/>
            <person name="Bradley R.K."/>
            <person name="Brand A.D."/>
            <person name="Brent M.R."/>
            <person name="Brooks A.N."/>
            <person name="Brown R.H."/>
            <person name="Butlin R.K."/>
            <person name="Caggese C."/>
            <person name="Calvi B.R."/>
            <person name="Bernardo de Carvalho A."/>
            <person name="Caspi A."/>
            <person name="Castrezana S."/>
            <person name="Celniker S.E."/>
            <person name="Chang J.L."/>
            <person name="Chapple C."/>
            <person name="Chatterji S."/>
            <person name="Chinwalla A."/>
            <person name="Civetta A."/>
            <person name="Clifton S.W."/>
            <person name="Comeron J.M."/>
            <person name="Costello J.C."/>
            <person name="Coyne J.A."/>
            <person name="Daub J."/>
            <person name="David R.G."/>
            <person name="Delcher A.L."/>
            <person name="Delehaunty K."/>
            <person name="Do C.B."/>
            <person name="Ebling H."/>
            <person name="Edwards K."/>
            <person name="Eickbush T."/>
            <person name="Evans J.D."/>
            <person name="Filipski A."/>
            <person name="Findeiss S."/>
            <person name="Freyhult E."/>
            <person name="Fulton L."/>
            <person name="Fulton R."/>
            <person name="Garcia A.C."/>
            <person name="Gardiner A."/>
            <person name="Garfield D.A."/>
            <person name="Garvin B.E."/>
            <person name="Gibson G."/>
            <person name="Gilbert D."/>
            <person name="Gnerre S."/>
            <person name="Godfrey J."/>
            <person name="Good R."/>
            <person name="Gotea V."/>
            <person name="Gravely B."/>
            <person name="Greenberg A.J."/>
            <person name="Griffiths-Jones S."/>
            <person name="Gross S."/>
            <person name="Guigo R."/>
            <person name="Gustafson E.A."/>
            <person name="Haerty W."/>
            <person name="Hahn M.W."/>
            <person name="Halligan D.L."/>
            <person name="Halpern A.L."/>
            <person name="Halter G.M."/>
            <person name="Han M.V."/>
            <person name="Heger A."/>
            <person name="Hillier L."/>
            <person name="Hinrichs A.S."/>
            <person name="Holmes I."/>
            <person name="Hoskins R.A."/>
            <person name="Hubisz M.J."/>
            <person name="Hultmark D."/>
            <person name="Huntley M.A."/>
            <person name="Jaffe D.B."/>
            <person name="Jagadeeshan S."/>
            <person name="Jeck W.R."/>
            <person name="Johnson J."/>
            <person name="Jones C.D."/>
            <person name="Jordan W.C."/>
            <person name="Karpen G.H."/>
            <person name="Kataoka E."/>
            <person name="Keightley P.D."/>
            <person name="Kheradpour P."/>
            <person name="Kirkness E.F."/>
            <person name="Koerich L.B."/>
            <person name="Kristiansen K."/>
            <person name="Kudrna D."/>
            <person name="Kulathinal R.J."/>
            <person name="Kumar S."/>
            <person name="Kwok R."/>
            <person name="Lander E."/>
            <person name="Langley C.H."/>
            <person name="Lapoint R."/>
            <person name="Lazzaro B.P."/>
            <person name="Lee S.J."/>
            <person name="Levesque L."/>
            <person name="Li R."/>
            <person name="Lin C.F."/>
            <person name="Lin M.F."/>
            <person name="Lindblad-Toh K."/>
            <person name="Llopart A."/>
            <person name="Long M."/>
            <person name="Low L."/>
            <person name="Lozovsky E."/>
            <person name="Lu J."/>
            <person name="Luo M."/>
            <person name="Machado C.A."/>
            <person name="Makalowski W."/>
            <person name="Marzo M."/>
            <person name="Matsuda M."/>
            <person name="Matzkin L."/>
            <person name="McAllister B."/>
            <person name="McBride C.S."/>
            <person name="McKernan B."/>
            <person name="McKernan K."/>
            <person name="Mendez-Lago M."/>
            <person name="Minx P."/>
            <person name="Mollenhauer M.U."/>
            <person name="Montooth K."/>
            <person name="Mount S.M."/>
            <person name="Mu X."/>
            <person name="Myers E."/>
            <person name="Negre B."/>
            <person name="Newfeld S."/>
            <person name="Nielsen R."/>
            <person name="Noor M.A."/>
            <person name="O'Grady P."/>
            <person name="Pachter L."/>
            <person name="Papaceit M."/>
            <person name="Parisi M.J."/>
            <person name="Parisi M."/>
            <person name="Parts L."/>
            <person name="Pedersen J.S."/>
            <person name="Pesole G."/>
            <person name="Phillippy A.M."/>
            <person name="Ponting C.P."/>
            <person name="Pop M."/>
            <person name="Porcelli D."/>
            <person name="Powell J.R."/>
            <person name="Prohaska S."/>
            <person name="Pruitt K."/>
            <person name="Puig M."/>
            <person name="Quesneville H."/>
            <person name="Ram K.R."/>
            <person name="Rand D."/>
            <person name="Rasmussen M.D."/>
            <person name="Reed L.K."/>
            <person name="Reenan R."/>
            <person name="Reily A."/>
            <person name="Remington K.A."/>
            <person name="Rieger T.T."/>
            <person name="Ritchie M.G."/>
            <person name="Robin C."/>
            <person name="Rogers Y.H."/>
            <person name="Rohde C."/>
            <person name="Rozas J."/>
            <person name="Rubenfield M.J."/>
            <person name="Ruiz A."/>
            <person name="Russo S."/>
            <person name="Salzberg S.L."/>
            <person name="Sanchez-Gracia A."/>
            <person name="Saranga D.J."/>
            <person name="Sato H."/>
            <person name="Schaeffer S.W."/>
            <person name="Schatz M.C."/>
            <person name="Schlenke T."/>
            <person name="Schwartz R."/>
            <person name="Segarra C."/>
            <person name="Singh R.S."/>
            <person name="Sirot L."/>
            <person name="Sirota M."/>
            <person name="Sisneros N.B."/>
            <person name="Smith C.D."/>
            <person name="Smith T.F."/>
            <person name="Spieth J."/>
            <person name="Stage D.E."/>
            <person name="Stark A."/>
            <person name="Stephan W."/>
            <person name="Strausberg R.L."/>
            <person name="Strempel S."/>
            <person name="Sturgill D."/>
            <person name="Sutton G."/>
            <person name="Sutton G.G."/>
            <person name="Tao W."/>
            <person name="Teichmann S."/>
            <person name="Tobari Y.N."/>
            <person name="Tomimura Y."/>
            <person name="Tsolas J.M."/>
            <person name="Valente V.L."/>
            <person name="Venter E."/>
            <person name="Venter J.C."/>
            <person name="Vicario S."/>
            <person name="Vieira F.G."/>
            <person name="Vilella A.J."/>
            <person name="Villasante A."/>
            <person name="Walenz B."/>
            <person name="Wang J."/>
            <person name="Wasserman M."/>
            <person name="Watts T."/>
            <person name="Wilson D."/>
            <person name="Wilson R.K."/>
            <person name="Wing R.A."/>
            <person name="Wolfner M.F."/>
            <person name="Wong A."/>
            <person name="Wong G.K."/>
            <person name="Wu C.I."/>
            <person name="Wu G."/>
            <person name="Yamamoto D."/>
            <person name="Yang H.P."/>
            <person name="Yang S.P."/>
            <person name="Yorke J.A."/>
            <person name="Yoshida K."/>
            <person name="Zdobnov E."/>
            <person name="Zhang P."/>
            <person name="Zhang Y."/>
            <person name="Zimin A.V."/>
            <person name="Baldwin J."/>
            <person name="Abdouelleil A."/>
            <person name="Abdulkadir J."/>
            <person name="Abebe A."/>
            <person name="Abera B."/>
            <person name="Abreu J."/>
            <person name="Acer S.C."/>
            <person name="Aftuck L."/>
            <person name="Alexander A."/>
            <person name="An P."/>
            <person name="Anderson E."/>
            <person name="Anderson S."/>
            <person name="Arachi H."/>
            <person name="Azer M."/>
            <person name="Bachantsang P."/>
            <person name="Barry A."/>
            <person name="Bayul T."/>
            <person name="Berlin A."/>
            <person name="Bessette D."/>
            <person name="Bloom T."/>
            <person name="Blye J."/>
            <person name="Boguslavskiy L."/>
            <person name="Bonnet C."/>
            <person name="Boukhgalter B."/>
            <person name="Bourzgui I."/>
            <person name="Brown A."/>
            <person name="Cahill P."/>
            <person name="Channer S."/>
            <person name="Cheshatsang Y."/>
            <person name="Chuda L."/>
            <person name="Citroen M."/>
            <person name="Collymore A."/>
            <person name="Cooke P."/>
            <person name="Costello M."/>
            <person name="D'Aco K."/>
            <person name="Daza R."/>
            <person name="De Haan G."/>
            <person name="DeGray S."/>
            <person name="DeMaso C."/>
            <person name="Dhargay N."/>
            <person name="Dooley K."/>
            <person name="Dooley E."/>
            <person name="Doricent M."/>
            <person name="Dorje P."/>
            <person name="Dorjee K."/>
            <person name="Dupes A."/>
            <person name="Elong R."/>
            <person name="Falk J."/>
            <person name="Farina A."/>
            <person name="Faro S."/>
            <person name="Ferguson D."/>
            <person name="Fisher S."/>
            <person name="Foley C.D."/>
            <person name="Franke A."/>
            <person name="Friedrich D."/>
            <person name="Gadbois L."/>
            <person name="Gearin G."/>
            <person name="Gearin C.R."/>
            <person name="Giannoukos G."/>
            <person name="Goode T."/>
            <person name="Graham J."/>
            <person name="Grandbois E."/>
            <person name="Grewal S."/>
            <person name="Gyaltsen K."/>
            <person name="Hafez N."/>
            <person name="Hagos B."/>
            <person name="Hall J."/>
            <person name="Henson C."/>
            <person name="Hollinger A."/>
            <person name="Honan T."/>
            <person name="Huard M.D."/>
            <person name="Hughes L."/>
            <person name="Hurhula B."/>
            <person name="Husby M.E."/>
            <person name="Kamat A."/>
            <person name="Kanga B."/>
            <person name="Kashin S."/>
            <person name="Khazanovich D."/>
            <person name="Kisner P."/>
            <person name="Lance K."/>
            <person name="Lara M."/>
            <person name="Lee W."/>
            <person name="Lennon N."/>
            <person name="Letendre F."/>
            <person name="LeVine R."/>
            <person name="Lipovsky A."/>
            <person name="Liu X."/>
            <person name="Liu J."/>
            <person name="Liu S."/>
            <person name="Lokyitsang T."/>
            <person name="Lokyitsang Y."/>
            <person name="Lubonja R."/>
            <person name="Lui A."/>
            <person name="MacDonald P."/>
            <person name="Magnisalis V."/>
            <person name="Maru K."/>
            <person name="Matthews C."/>
            <person name="McCusker W."/>
            <person name="McDonough S."/>
            <person name="Mehta T."/>
            <person name="Meldrim J."/>
            <person name="Meneus L."/>
            <person name="Mihai O."/>
            <person name="Mihalev A."/>
            <person name="Mihova T."/>
            <person name="Mittelman R."/>
            <person name="Mlenga V."/>
            <person name="Montmayeur A."/>
            <person name="Mulrain L."/>
            <person name="Navidi A."/>
            <person name="Naylor J."/>
            <person name="Negash T."/>
            <person name="Nguyen T."/>
            <person name="Nguyen N."/>
            <person name="Nicol R."/>
            <person name="Norbu C."/>
            <person name="Norbu N."/>
            <person name="Novod N."/>
            <person name="O'Neill B."/>
            <person name="Osman S."/>
            <person name="Markiewicz E."/>
            <person name="Oyono O.L."/>
            <person name="Patti C."/>
            <person name="Phunkhang P."/>
            <person name="Pierre F."/>
            <person name="Priest M."/>
            <person name="Raghuraman S."/>
            <person name="Rege F."/>
            <person name="Reyes R."/>
            <person name="Rise C."/>
            <person name="Rogov P."/>
            <person name="Ross K."/>
            <person name="Ryan E."/>
            <person name="Settipalli S."/>
            <person name="Shea T."/>
            <person name="Sherpa N."/>
            <person name="Shi L."/>
            <person name="Shih D."/>
            <person name="Sparrow T."/>
            <person name="Spaulding J."/>
            <person name="Stalker J."/>
            <person name="Stange-Thomann N."/>
            <person name="Stavropoulos S."/>
            <person name="Stone C."/>
            <person name="Strader C."/>
            <person name="Tesfaye S."/>
            <person name="Thomson T."/>
            <person name="Thoulutsang Y."/>
            <person name="Thoulutsang D."/>
            <person name="Topham K."/>
            <person name="Topping I."/>
            <person name="Tsamla T."/>
            <person name="Vassiliev H."/>
            <person name="Vo A."/>
            <person name="Wangchuk T."/>
            <person name="Wangdi T."/>
            <person name="Weiand M."/>
            <person name="Wilkinson J."/>
            <person name="Wilson A."/>
            <person name="Yadav S."/>
            <person name="Young G."/>
            <person name="Yu Q."/>
            <person name="Zembek L."/>
            <person name="Zhong D."/>
            <person name="Zimmer A."/>
            <person name="Zwirko Z."/>
            <person name="Jaffe D.B."/>
            <person name="Alvarez P."/>
            <person name="Brockman W."/>
            <person name="Butler J."/>
            <person name="Chin C."/>
            <person name="Gnerre S."/>
            <person name="Grabherr M."/>
            <person name="Kleber M."/>
            <person name="Mauceli E."/>
            <person name="MacCallum I."/>
        </authorList>
    </citation>
    <scope>NUCLEOTIDE SEQUENCE [LARGE SCALE GENOMIC DNA]</scope>
    <source>
        <strain evidence="8">Tucson 14030-0811.24</strain>
    </source>
</reference>
<dbReference type="InterPro" id="IPR036728">
    <property type="entry name" value="PBP_GOBP_sf"/>
</dbReference>
<organism evidence="7 8">
    <name type="scientific">Drosophila willistoni</name>
    <name type="common">Fruit fly</name>
    <dbReference type="NCBI Taxonomy" id="7260"/>
    <lineage>
        <taxon>Eukaryota</taxon>
        <taxon>Metazoa</taxon>
        <taxon>Ecdysozoa</taxon>
        <taxon>Arthropoda</taxon>
        <taxon>Hexapoda</taxon>
        <taxon>Insecta</taxon>
        <taxon>Pterygota</taxon>
        <taxon>Neoptera</taxon>
        <taxon>Endopterygota</taxon>
        <taxon>Diptera</taxon>
        <taxon>Brachycera</taxon>
        <taxon>Muscomorpha</taxon>
        <taxon>Ephydroidea</taxon>
        <taxon>Drosophilidae</taxon>
        <taxon>Drosophila</taxon>
        <taxon>Sophophora</taxon>
    </lineage>
</organism>
<evidence type="ECO:0000313" key="8">
    <source>
        <dbReference type="Proteomes" id="UP000007798"/>
    </source>
</evidence>
<name>B4MRV3_DROWI</name>
<dbReference type="InterPro" id="IPR006170">
    <property type="entry name" value="PBP/GOBP"/>
</dbReference>
<dbReference type="InParanoid" id="B4MRV3"/>
<evidence type="ECO:0000256" key="3">
    <source>
        <dbReference type="ARBA" id="ARBA00022525"/>
    </source>
</evidence>
<evidence type="ECO:0000256" key="6">
    <source>
        <dbReference type="SAM" id="SignalP"/>
    </source>
</evidence>
<dbReference type="HOGENOM" id="CLU_107288_3_1_1"/>
<keyword evidence="3" id="KW-0964">Secreted</keyword>
<keyword evidence="4 6" id="KW-0732">Signal</keyword>
<evidence type="ECO:0000256" key="2">
    <source>
        <dbReference type="ARBA" id="ARBA00008098"/>
    </source>
</evidence>
<evidence type="ECO:0000256" key="5">
    <source>
        <dbReference type="ARBA" id="ARBA00023157"/>
    </source>
</evidence>
<dbReference type="AlphaFoldDB" id="B4MRV3"/>
<feature type="chain" id="PRO_5002818486" evidence="6">
    <location>
        <begin position="20"/>
        <end position="130"/>
    </location>
</feature>
<dbReference type="CDD" id="cd23992">
    <property type="entry name" value="PBP_GOBP"/>
    <property type="match status" value="1"/>
</dbReference>
<proteinExistence type="inferred from homology"/>
<dbReference type="SUPFAM" id="SSF47565">
    <property type="entry name" value="Insect pheromone/odorant-binding proteins"/>
    <property type="match status" value="1"/>
</dbReference>
<feature type="signal peptide" evidence="6">
    <location>
        <begin position="1"/>
        <end position="19"/>
    </location>
</feature>
<dbReference type="PhylomeDB" id="B4MRV3"/>
<dbReference type="GO" id="GO:0005549">
    <property type="term" value="F:odorant binding"/>
    <property type="evidence" value="ECO:0007669"/>
    <property type="project" value="InterPro"/>
</dbReference>
<accession>B4MRV3</accession>
<dbReference type="GO" id="GO:0005615">
    <property type="term" value="C:extracellular space"/>
    <property type="evidence" value="ECO:0007669"/>
    <property type="project" value="TreeGrafter"/>
</dbReference>
<dbReference type="EMBL" id="CH963850">
    <property type="protein sequence ID" value="EDW74842.1"/>
    <property type="molecule type" value="Genomic_DNA"/>
</dbReference>
<protein>
    <submittedName>
        <fullName evidence="7">Odorant-binding protein 56g-4</fullName>
    </submittedName>
</protein>
<keyword evidence="5" id="KW-1015">Disulfide bond</keyword>